<evidence type="ECO:0000313" key="2">
    <source>
        <dbReference type="EMBL" id="CAA2634716.1"/>
    </source>
</evidence>
<keyword evidence="4" id="KW-1185">Reference proteome</keyword>
<feature type="region of interest" description="Disordered" evidence="1">
    <location>
        <begin position="127"/>
        <end position="164"/>
    </location>
</feature>
<dbReference type="AlphaFoldDB" id="A0A7I8JV96"/>
<evidence type="ECO:0000313" key="4">
    <source>
        <dbReference type="Proteomes" id="UP000663760"/>
    </source>
</evidence>
<dbReference type="PANTHER" id="PTHR33472">
    <property type="entry name" value="OS01G0106600 PROTEIN"/>
    <property type="match status" value="1"/>
</dbReference>
<protein>
    <submittedName>
        <fullName evidence="2">Uncharacterized protein</fullName>
    </submittedName>
</protein>
<evidence type="ECO:0000256" key="1">
    <source>
        <dbReference type="SAM" id="MobiDB-lite"/>
    </source>
</evidence>
<gene>
    <name evidence="2" type="ORF">SI7747_18020112</name>
    <name evidence="3" type="ORF">SI8410_18021613</name>
</gene>
<evidence type="ECO:0000313" key="3">
    <source>
        <dbReference type="EMBL" id="CAA7410935.1"/>
    </source>
</evidence>
<accession>A0A7I8JV96</accession>
<name>A0A7I8JV96_SPIIN</name>
<dbReference type="EMBL" id="LR743605">
    <property type="protein sequence ID" value="CAA2634716.1"/>
    <property type="molecule type" value="Genomic_DNA"/>
</dbReference>
<reference evidence="2" key="1">
    <citation type="submission" date="2019-12" db="EMBL/GenBank/DDBJ databases">
        <authorList>
            <person name="Scholz U."/>
            <person name="Mascher M."/>
            <person name="Fiebig A."/>
        </authorList>
    </citation>
    <scope>NUCLEOTIDE SEQUENCE</scope>
</reference>
<dbReference type="EMBL" id="LR746281">
    <property type="protein sequence ID" value="CAA7410935.1"/>
    <property type="molecule type" value="Genomic_DNA"/>
</dbReference>
<sequence length="164" mass="16288">MINPGGEALHAKEVLPQIQSMISSLTGDLRRPAAAAAGDGAGVRIVTLSGTNKGATMDSADAEEEAATALVLDGAGAGAVANSNYQAVNNSVLFDGSCAAENPGVHVVIVEYADGDAAGHEAEAAAVAAEESEVEDVEAEKAVTVRMEEPKGGSGAGREEGQGV</sequence>
<proteinExistence type="predicted"/>
<organism evidence="2">
    <name type="scientific">Spirodela intermedia</name>
    <name type="common">Intermediate duckweed</name>
    <dbReference type="NCBI Taxonomy" id="51605"/>
    <lineage>
        <taxon>Eukaryota</taxon>
        <taxon>Viridiplantae</taxon>
        <taxon>Streptophyta</taxon>
        <taxon>Embryophyta</taxon>
        <taxon>Tracheophyta</taxon>
        <taxon>Spermatophyta</taxon>
        <taxon>Magnoliopsida</taxon>
        <taxon>Liliopsida</taxon>
        <taxon>Araceae</taxon>
        <taxon>Lemnoideae</taxon>
        <taxon>Spirodela</taxon>
    </lineage>
</organism>
<dbReference type="Proteomes" id="UP000663760">
    <property type="component" value="Chromosome 18"/>
</dbReference>
<dbReference type="OrthoDB" id="774437at2759"/>
<dbReference type="PANTHER" id="PTHR33472:SF28">
    <property type="entry name" value="BROMO AND FHA DOMAIN-CONTAINING PROTEIN DDB_G0267958"/>
    <property type="match status" value="1"/>
</dbReference>
<feature type="compositionally biased region" description="Basic and acidic residues" evidence="1">
    <location>
        <begin position="139"/>
        <end position="164"/>
    </location>
</feature>